<reference evidence="2 3" key="1">
    <citation type="journal article" date="2024" name="Microbiology">
        <title>Methylomarinum rosea sp. nov., a novel halophilic methanotrophic bacterium from the hypersaline Lake Elton.</title>
        <authorList>
            <person name="Suleimanov R.Z."/>
            <person name="Oshkin I.Y."/>
            <person name="Danilova O.V."/>
            <person name="Suzina N.E."/>
            <person name="Dedysh S.N."/>
        </authorList>
    </citation>
    <scope>NUCLEOTIDE SEQUENCE [LARGE SCALE GENOMIC DNA]</scope>
    <source>
        <strain evidence="2 3">Ch1-1</strain>
        <plasmid evidence="3">unnamed1</plasmid>
    </source>
</reference>
<geneLocation type="plasmid" evidence="2 3">
    <name>unnamed1</name>
</geneLocation>
<name>A0AAU7NNV0_9GAMM</name>
<dbReference type="Proteomes" id="UP001225378">
    <property type="component" value="Plasmid unnamed1"/>
</dbReference>
<dbReference type="EMBL" id="CP157742">
    <property type="protein sequence ID" value="XBS18722.1"/>
    <property type="molecule type" value="Genomic_DNA"/>
</dbReference>
<keyword evidence="3" id="KW-1185">Reference proteome</keyword>
<dbReference type="KEGG" id="mech:Q9L42_000020"/>
<dbReference type="RefSeq" id="WP_349430995.1">
    <property type="nucleotide sequence ID" value="NZ_CP157742.1"/>
</dbReference>
<evidence type="ECO:0000313" key="2">
    <source>
        <dbReference type="EMBL" id="XBS18722.1"/>
    </source>
</evidence>
<keyword evidence="2" id="KW-0614">Plasmid</keyword>
<protein>
    <submittedName>
        <fullName evidence="2">Surface-adhesin E family protein</fullName>
    </submittedName>
</protein>
<feature type="domain" description="Surface-adhesin protein E-like" evidence="1">
    <location>
        <begin position="14"/>
        <end position="104"/>
    </location>
</feature>
<dbReference type="Pfam" id="PF16747">
    <property type="entry name" value="Adhesin_E"/>
    <property type="match status" value="1"/>
</dbReference>
<proteinExistence type="predicted"/>
<gene>
    <name evidence="2" type="ORF">Q9L42_000020</name>
</gene>
<accession>A0AAU7NNV0</accession>
<sequence>MGENHRATAYAYTNPEQKGNSVIAWVLYSYKETQESPRSGRKYLSEKAQYEIDCTAKKSRTLFYTWHSERMGYGTVVYTGRKPTPWEPTNSPNSYANAFEKFYCDEPIDKTIPSQKEVDKKIIEGFEKAAKEVNRNAPTMIDQDTRLDKVTVGPGAKATYHYTFPKYSSQEIGQDWLQTNLRPLVMRPSIEFGGIYIFSYSGNDKVEITNFKISFSVAAAGYLRRSTGQTCPHNRIPLRCIHYVRKFACQLEHYAFERN</sequence>
<dbReference type="InterPro" id="IPR031939">
    <property type="entry name" value="Adhesin_E-like"/>
</dbReference>
<organism evidence="2 3">
    <name type="scientific">Methylomarinum roseum</name>
    <dbReference type="NCBI Taxonomy" id="3067653"/>
    <lineage>
        <taxon>Bacteria</taxon>
        <taxon>Pseudomonadati</taxon>
        <taxon>Pseudomonadota</taxon>
        <taxon>Gammaproteobacteria</taxon>
        <taxon>Methylococcales</taxon>
        <taxon>Methylococcaceae</taxon>
        <taxon>Methylomarinum</taxon>
    </lineage>
</organism>
<evidence type="ECO:0000259" key="1">
    <source>
        <dbReference type="Pfam" id="PF16747"/>
    </source>
</evidence>
<evidence type="ECO:0000313" key="3">
    <source>
        <dbReference type="Proteomes" id="UP001225378"/>
    </source>
</evidence>
<dbReference type="AlphaFoldDB" id="A0AAU7NNV0"/>